<comment type="caution">
    <text evidence="1">The sequence shown here is derived from an EMBL/GenBank/DDBJ whole genome shotgun (WGS) entry which is preliminary data.</text>
</comment>
<organism evidence="1 2">
    <name type="scientific">Staurois parvus</name>
    <dbReference type="NCBI Taxonomy" id="386267"/>
    <lineage>
        <taxon>Eukaryota</taxon>
        <taxon>Metazoa</taxon>
        <taxon>Chordata</taxon>
        <taxon>Craniata</taxon>
        <taxon>Vertebrata</taxon>
        <taxon>Euteleostomi</taxon>
        <taxon>Amphibia</taxon>
        <taxon>Batrachia</taxon>
        <taxon>Anura</taxon>
        <taxon>Neobatrachia</taxon>
        <taxon>Ranoidea</taxon>
        <taxon>Ranidae</taxon>
        <taxon>Staurois</taxon>
    </lineage>
</organism>
<reference evidence="1" key="1">
    <citation type="submission" date="2023-05" db="EMBL/GenBank/DDBJ databases">
        <authorList>
            <person name="Stuckert A."/>
        </authorList>
    </citation>
    <scope>NUCLEOTIDE SEQUENCE</scope>
</reference>
<keyword evidence="2" id="KW-1185">Reference proteome</keyword>
<gene>
    <name evidence="1" type="ORF">SPARVUS_LOCUS16254488</name>
</gene>
<protein>
    <recommendedName>
        <fullName evidence="3">Secreted protein</fullName>
    </recommendedName>
</protein>
<proteinExistence type="predicted"/>
<evidence type="ECO:0000313" key="1">
    <source>
        <dbReference type="EMBL" id="CAI9622216.1"/>
    </source>
</evidence>
<dbReference type="Proteomes" id="UP001162483">
    <property type="component" value="Unassembled WGS sequence"/>
</dbReference>
<sequence length="61" mass="7238">MYMLSLVHIAREVFFFSWESAFCVYCGRADIVNAGSWETRYSECRVRETRYSECRVLGDQI</sequence>
<name>A0ABN9HQF2_9NEOB</name>
<evidence type="ECO:0000313" key="2">
    <source>
        <dbReference type="Proteomes" id="UP001162483"/>
    </source>
</evidence>
<evidence type="ECO:0008006" key="3">
    <source>
        <dbReference type="Google" id="ProtNLM"/>
    </source>
</evidence>
<dbReference type="EMBL" id="CATNWA010021319">
    <property type="protein sequence ID" value="CAI9622216.1"/>
    <property type="molecule type" value="Genomic_DNA"/>
</dbReference>
<accession>A0ABN9HQF2</accession>